<dbReference type="PANTHER" id="PTHR38011">
    <property type="entry name" value="DIHYDROFOLATE REDUCTASE FAMILY PROTEIN (AFU_ORTHOLOGUE AFUA_8G06820)"/>
    <property type="match status" value="1"/>
</dbReference>
<dbReference type="PANTHER" id="PTHR38011:SF11">
    <property type="entry name" value="2,5-DIAMINO-6-RIBOSYLAMINO-4(3H)-PYRIMIDINONE 5'-PHOSPHATE REDUCTASE"/>
    <property type="match status" value="1"/>
</dbReference>
<evidence type="ECO:0000313" key="3">
    <source>
        <dbReference type="Proteomes" id="UP000581206"/>
    </source>
</evidence>
<dbReference type="Pfam" id="PF01872">
    <property type="entry name" value="RibD_C"/>
    <property type="match status" value="1"/>
</dbReference>
<dbReference type="GO" id="GO:0008703">
    <property type="term" value="F:5-amino-6-(5-phosphoribosylamino)uracil reductase activity"/>
    <property type="evidence" value="ECO:0007669"/>
    <property type="project" value="InterPro"/>
</dbReference>
<proteinExistence type="predicted"/>
<comment type="caution">
    <text evidence="2">The sequence shown here is derived from an EMBL/GenBank/DDBJ whole genome shotgun (WGS) entry which is preliminary data.</text>
</comment>
<dbReference type="InterPro" id="IPR050765">
    <property type="entry name" value="Riboflavin_Biosynth_HTPR"/>
</dbReference>
<dbReference type="InterPro" id="IPR002734">
    <property type="entry name" value="RibDG_C"/>
</dbReference>
<organism evidence="2 3">
    <name type="scientific">Cellulomonas denverensis</name>
    <dbReference type="NCBI Taxonomy" id="264297"/>
    <lineage>
        <taxon>Bacteria</taxon>
        <taxon>Bacillati</taxon>
        <taxon>Actinomycetota</taxon>
        <taxon>Actinomycetes</taxon>
        <taxon>Micrococcales</taxon>
        <taxon>Cellulomonadaceae</taxon>
        <taxon>Cellulomonas</taxon>
    </lineage>
</organism>
<dbReference type="SUPFAM" id="SSF53597">
    <property type="entry name" value="Dihydrofolate reductase-like"/>
    <property type="match status" value="1"/>
</dbReference>
<dbReference type="Gene3D" id="3.40.430.10">
    <property type="entry name" value="Dihydrofolate Reductase, subunit A"/>
    <property type="match status" value="1"/>
</dbReference>
<evidence type="ECO:0000259" key="1">
    <source>
        <dbReference type="Pfam" id="PF01872"/>
    </source>
</evidence>
<dbReference type="RefSeq" id="WP_168628414.1">
    <property type="nucleotide sequence ID" value="NZ_BONL01000003.1"/>
</dbReference>
<evidence type="ECO:0000313" key="2">
    <source>
        <dbReference type="EMBL" id="NKY21306.1"/>
    </source>
</evidence>
<dbReference type="Proteomes" id="UP000581206">
    <property type="component" value="Unassembled WGS sequence"/>
</dbReference>
<name>A0A7X6KS74_9CELL</name>
<keyword evidence="3" id="KW-1185">Reference proteome</keyword>
<dbReference type="AlphaFoldDB" id="A0A7X6KS74"/>
<sequence>MNSVVFYTATTLTGQLADEQHSLSWLFAVDSAGPDHEAFLSGIGVLVSGSHTYEWVLREEDLIANPDKWPAYYGDRPMVVFTTRDLPVPAGADVRFVRGGVADALPGIRAAAGDRDVWVIGGGDLAGQFDDAGALDRLELTYAPATLPGGMPLLPRRIGPDRLVLRDVQRFGQFAHLSYDLRR</sequence>
<gene>
    <name evidence="2" type="ORF">HGA03_01345</name>
</gene>
<accession>A0A7X6KS74</accession>
<dbReference type="GO" id="GO:0009231">
    <property type="term" value="P:riboflavin biosynthetic process"/>
    <property type="evidence" value="ECO:0007669"/>
    <property type="project" value="InterPro"/>
</dbReference>
<feature type="domain" description="Bacterial bifunctional deaminase-reductase C-terminal" evidence="1">
    <location>
        <begin position="76"/>
        <end position="172"/>
    </location>
</feature>
<dbReference type="InterPro" id="IPR024072">
    <property type="entry name" value="DHFR-like_dom_sf"/>
</dbReference>
<protein>
    <submittedName>
        <fullName evidence="2">Dihydrofolate reductase</fullName>
    </submittedName>
</protein>
<dbReference type="EMBL" id="JAAXOX010000001">
    <property type="protein sequence ID" value="NKY21306.1"/>
    <property type="molecule type" value="Genomic_DNA"/>
</dbReference>
<reference evidence="2 3" key="1">
    <citation type="submission" date="2020-04" db="EMBL/GenBank/DDBJ databases">
        <title>MicrobeNet Type strains.</title>
        <authorList>
            <person name="Nicholson A.C."/>
        </authorList>
    </citation>
    <scope>NUCLEOTIDE SEQUENCE [LARGE SCALE GENOMIC DNA]</scope>
    <source>
        <strain evidence="2 3">ATCC BAA-788</strain>
    </source>
</reference>